<accession>A0A1M5NMC5</accession>
<name>A0A1M5NMC5_9RHOB</name>
<evidence type="ECO:0000313" key="2">
    <source>
        <dbReference type="Proteomes" id="UP000184221"/>
    </source>
</evidence>
<dbReference type="InterPro" id="IPR025427">
    <property type="entry name" value="DUF4160"/>
</dbReference>
<organism evidence="1 2">
    <name type="scientific">Marivita hallyeonensis</name>
    <dbReference type="NCBI Taxonomy" id="996342"/>
    <lineage>
        <taxon>Bacteria</taxon>
        <taxon>Pseudomonadati</taxon>
        <taxon>Pseudomonadota</taxon>
        <taxon>Alphaproteobacteria</taxon>
        <taxon>Rhodobacterales</taxon>
        <taxon>Roseobacteraceae</taxon>
        <taxon>Marivita</taxon>
    </lineage>
</organism>
<dbReference type="AlphaFoldDB" id="A0A1M5NMC5"/>
<gene>
    <name evidence="1" type="ORF">SAMN05443551_0979</name>
</gene>
<dbReference type="Proteomes" id="UP000184221">
    <property type="component" value="Unassembled WGS sequence"/>
</dbReference>
<reference evidence="1 2" key="1">
    <citation type="submission" date="2016-11" db="EMBL/GenBank/DDBJ databases">
        <authorList>
            <person name="Jaros S."/>
            <person name="Januszkiewicz K."/>
            <person name="Wedrychowicz H."/>
        </authorList>
    </citation>
    <scope>NUCLEOTIDE SEQUENCE [LARGE SCALE GENOMIC DNA]</scope>
    <source>
        <strain evidence="1 2">DSM 29431</strain>
    </source>
</reference>
<dbReference type="EMBL" id="FQXC01000001">
    <property type="protein sequence ID" value="SHG90662.1"/>
    <property type="molecule type" value="Genomic_DNA"/>
</dbReference>
<protein>
    <recommendedName>
        <fullName evidence="3">DUF4160 domain-containing protein</fullName>
    </recommendedName>
</protein>
<evidence type="ECO:0008006" key="3">
    <source>
        <dbReference type="Google" id="ProtNLM"/>
    </source>
</evidence>
<sequence>MPTVFRQQGYRFFFYSNEGDPREPIHIHVTGGGGEAKIWLHPVKTARYHGFDFRTLRTLMRIVEDKAERIEEAWNEHFGD</sequence>
<dbReference type="RefSeq" id="WP_072776339.1">
    <property type="nucleotide sequence ID" value="NZ_FQXC01000001.1"/>
</dbReference>
<keyword evidence="2" id="KW-1185">Reference proteome</keyword>
<dbReference type="Pfam" id="PF13711">
    <property type="entry name" value="DUF4160"/>
    <property type="match status" value="1"/>
</dbReference>
<evidence type="ECO:0000313" key="1">
    <source>
        <dbReference type="EMBL" id="SHG90662.1"/>
    </source>
</evidence>
<dbReference type="STRING" id="996342.SAMN05443551_0979"/>
<dbReference type="OrthoDB" id="122670at2"/>
<proteinExistence type="predicted"/>